<name>L8X172_THACA</name>
<dbReference type="EMBL" id="AFRT01000854">
    <property type="protein sequence ID" value="ELU42359.1"/>
    <property type="molecule type" value="Genomic_DNA"/>
</dbReference>
<feature type="domain" description="T6SS Phospholipase effector Tle1-like catalytic" evidence="2">
    <location>
        <begin position="297"/>
        <end position="378"/>
    </location>
</feature>
<protein>
    <recommendedName>
        <fullName evidence="2">T6SS Phospholipase effector Tle1-like catalytic domain-containing protein</fullName>
    </recommendedName>
</protein>
<gene>
    <name evidence="3" type="ORF">AG1IA_03625</name>
</gene>
<dbReference type="PANTHER" id="PTHR33840">
    <property type="match status" value="1"/>
</dbReference>
<feature type="compositionally biased region" description="Basic and acidic residues" evidence="1">
    <location>
        <begin position="254"/>
        <end position="269"/>
    </location>
</feature>
<dbReference type="InterPro" id="IPR018712">
    <property type="entry name" value="Tle1-like_cat"/>
</dbReference>
<dbReference type="AlphaFoldDB" id="L8X172"/>
<feature type="domain" description="T6SS Phospholipase effector Tle1-like catalytic" evidence="2">
    <location>
        <begin position="138"/>
        <end position="204"/>
    </location>
</feature>
<keyword evidence="4" id="KW-1185">Reference proteome</keyword>
<accession>L8X172</accession>
<evidence type="ECO:0000256" key="1">
    <source>
        <dbReference type="SAM" id="MobiDB-lite"/>
    </source>
</evidence>
<dbReference type="HOGENOM" id="CLU_005049_5_2_1"/>
<dbReference type="Pfam" id="PF09994">
    <property type="entry name" value="T6SS_Tle1-like_cat"/>
    <property type="match status" value="2"/>
</dbReference>
<feature type="region of interest" description="Disordered" evidence="1">
    <location>
        <begin position="245"/>
        <end position="269"/>
    </location>
</feature>
<comment type="caution">
    <text evidence="3">The sequence shown here is derived from an EMBL/GenBank/DDBJ whole genome shotgun (WGS) entry which is preliminary data.</text>
</comment>
<evidence type="ECO:0000313" key="4">
    <source>
        <dbReference type="Proteomes" id="UP000011668"/>
    </source>
</evidence>
<dbReference type="PANTHER" id="PTHR33840:SF1">
    <property type="entry name" value="TLE1 PHOSPHOLIPASE DOMAIN-CONTAINING PROTEIN"/>
    <property type="match status" value="1"/>
</dbReference>
<dbReference type="OrthoDB" id="3162439at2759"/>
<organism evidence="3 4">
    <name type="scientific">Thanatephorus cucumeris (strain AG1-IA)</name>
    <name type="common">Rice sheath blight fungus</name>
    <name type="synonym">Rhizoctonia solani</name>
    <dbReference type="NCBI Taxonomy" id="983506"/>
    <lineage>
        <taxon>Eukaryota</taxon>
        <taxon>Fungi</taxon>
        <taxon>Dikarya</taxon>
        <taxon>Basidiomycota</taxon>
        <taxon>Agaricomycotina</taxon>
        <taxon>Agaricomycetes</taxon>
        <taxon>Cantharellales</taxon>
        <taxon>Ceratobasidiaceae</taxon>
        <taxon>Rhizoctonia</taxon>
        <taxon>Rhizoctonia solani AG-1</taxon>
    </lineage>
</organism>
<dbReference type="Proteomes" id="UP000011668">
    <property type="component" value="Unassembled WGS sequence"/>
</dbReference>
<reference evidence="3 4" key="1">
    <citation type="journal article" date="2013" name="Nat. Commun.">
        <title>The evolution and pathogenic mechanisms of the rice sheath blight pathogen.</title>
        <authorList>
            <person name="Zheng A."/>
            <person name="Lin R."/>
            <person name="Xu L."/>
            <person name="Qin P."/>
            <person name="Tang C."/>
            <person name="Ai P."/>
            <person name="Zhang D."/>
            <person name="Liu Y."/>
            <person name="Sun Z."/>
            <person name="Feng H."/>
            <person name="Wang Y."/>
            <person name="Chen Y."/>
            <person name="Liang X."/>
            <person name="Fu R."/>
            <person name="Li Q."/>
            <person name="Zhang J."/>
            <person name="Yu X."/>
            <person name="Xie Z."/>
            <person name="Ding L."/>
            <person name="Guan P."/>
            <person name="Tang J."/>
            <person name="Liang Y."/>
            <person name="Wang S."/>
            <person name="Deng Q."/>
            <person name="Li S."/>
            <person name="Zhu J."/>
            <person name="Wang L."/>
            <person name="Liu H."/>
            <person name="Li P."/>
        </authorList>
    </citation>
    <scope>NUCLEOTIDE SEQUENCE [LARGE SCALE GENOMIC DNA]</scope>
    <source>
        <strain evidence="4">AG-1 IA</strain>
    </source>
</reference>
<sequence>MLLDSPQSWKLYSLELVERKELTDAVILRAIATPENTDCVFDYPEDAEYNLSECVGFNAASKKLEWGGSEFQLAAGVKEVTIDELCHERHLFVTFEEGATFEKETTLALNLDDHLGPVEYYHEQDGEFRNKLGKTPEKSKNNFKNTNVVKLVELLKKDNPEQQMVYYQAGVGTYSAPGFLTGVGQKVAARADEGIAWYLYQHVMFFLTVVRAMINSVIHWHRHNLEQVPFAYQVYSESEVDIESGDASKSTTKAKAESSDEYSDSPKDVDPRAFKRTYCIPALSQGRPYLISNITRAQALALDENRGNFIPSLWDHSETFKQNSTTSKQSAVEVWFKGGHCDVGGGAGPTEKFIPLDGPPQKPKARLSNISLRWMIRQCLEPGVHIFFDPKMMRHYRKHQILEKRPPGASKTDIQKEIDRLDARDIAQAPSLMYDSGGWKGFGWRMLDKVPVPKLSQITKAGEQPETTWRPNNGAPRIIHLADPRSNIRLHASVYAHLEHPDEAKEKEPYKPAAIWDNWKVGHWPILEEGECKSVTVSGLDETPFRRAINMSWKPKPEEKSWSETISGWFKWS</sequence>
<evidence type="ECO:0000259" key="2">
    <source>
        <dbReference type="Pfam" id="PF09994"/>
    </source>
</evidence>
<dbReference type="STRING" id="983506.L8X172"/>
<evidence type="ECO:0000313" key="3">
    <source>
        <dbReference type="EMBL" id="ELU42359.1"/>
    </source>
</evidence>
<proteinExistence type="predicted"/>